<evidence type="ECO:0000256" key="1">
    <source>
        <dbReference type="ARBA" id="ARBA00023015"/>
    </source>
</evidence>
<organism evidence="6 7">
    <name type="scientific">Aspergillus nanangensis</name>
    <dbReference type="NCBI Taxonomy" id="2582783"/>
    <lineage>
        <taxon>Eukaryota</taxon>
        <taxon>Fungi</taxon>
        <taxon>Dikarya</taxon>
        <taxon>Ascomycota</taxon>
        <taxon>Pezizomycotina</taxon>
        <taxon>Eurotiomycetes</taxon>
        <taxon>Eurotiomycetidae</taxon>
        <taxon>Eurotiales</taxon>
        <taxon>Aspergillaceae</taxon>
        <taxon>Aspergillus</taxon>
        <taxon>Aspergillus subgen. Circumdati</taxon>
    </lineage>
</organism>
<dbReference type="GO" id="GO:0008270">
    <property type="term" value="F:zinc ion binding"/>
    <property type="evidence" value="ECO:0007669"/>
    <property type="project" value="InterPro"/>
</dbReference>
<keyword evidence="3" id="KW-0539">Nucleus</keyword>
<dbReference type="CDD" id="cd12148">
    <property type="entry name" value="fungal_TF_MHR"/>
    <property type="match status" value="1"/>
</dbReference>
<comment type="caution">
    <text evidence="6">The sequence shown here is derived from an EMBL/GenBank/DDBJ whole genome shotgun (WGS) entry which is preliminary data.</text>
</comment>
<accession>A0AAD4GSJ7</accession>
<protein>
    <recommendedName>
        <fullName evidence="5">Xylanolytic transcriptional activator regulatory domain-containing protein</fullName>
    </recommendedName>
</protein>
<dbReference type="GO" id="GO:0005634">
    <property type="term" value="C:nucleus"/>
    <property type="evidence" value="ECO:0007669"/>
    <property type="project" value="TreeGrafter"/>
</dbReference>
<feature type="domain" description="Xylanolytic transcriptional activator regulatory" evidence="5">
    <location>
        <begin position="254"/>
        <end position="326"/>
    </location>
</feature>
<feature type="region of interest" description="Disordered" evidence="4">
    <location>
        <begin position="92"/>
        <end position="119"/>
    </location>
</feature>
<dbReference type="GO" id="GO:0000981">
    <property type="term" value="F:DNA-binding transcription factor activity, RNA polymerase II-specific"/>
    <property type="evidence" value="ECO:0007669"/>
    <property type="project" value="TreeGrafter"/>
</dbReference>
<dbReference type="Proteomes" id="UP001194746">
    <property type="component" value="Unassembled WGS sequence"/>
</dbReference>
<reference evidence="6" key="1">
    <citation type="journal article" date="2019" name="Beilstein J. Org. Chem.">
        <title>Nanangenines: drimane sesquiterpenoids as the dominant metabolite cohort of a novel Australian fungus, Aspergillus nanangensis.</title>
        <authorList>
            <person name="Lacey H.J."/>
            <person name="Gilchrist C.L.M."/>
            <person name="Crombie A."/>
            <person name="Kalaitzis J.A."/>
            <person name="Vuong D."/>
            <person name="Rutledge P.J."/>
            <person name="Turner P."/>
            <person name="Pitt J.I."/>
            <person name="Lacey E."/>
            <person name="Chooi Y.H."/>
            <person name="Piggott A.M."/>
        </authorList>
    </citation>
    <scope>NUCLEOTIDE SEQUENCE</scope>
    <source>
        <strain evidence="6">MST-FP2251</strain>
    </source>
</reference>
<feature type="compositionally biased region" description="Polar residues" evidence="4">
    <location>
        <begin position="579"/>
        <end position="589"/>
    </location>
</feature>
<evidence type="ECO:0000313" key="6">
    <source>
        <dbReference type="EMBL" id="KAF9886468.1"/>
    </source>
</evidence>
<sequence>MARGLVVVPVVGVATSAVILMMVMTLSGLSAPLKSLASDPVLTSSDRRGDSGVTAMGLVIRSPEHDSQQPKEFFGDSSTISFINQLRDTLKPAATTPTPRQERTQSNQKPSLQQGNLIESLPPRPLADHLIDCYFSKVHTLYPFVHKPAFLALYNSLWIPQPAKPPGGSTQGLGLGDEEVSPQTFYFGLNAIFAQGCQFSTMIQAERENTSEAFIRLCKPALDMDYLEGGDLALNQTILLISHYLQASRTPNRCWHVIGIACRVGQALGLHSNVGDGNRSFAEVQMRRRVWHGCVMLDLAGSTMLGRPAMISQIPTTPLPDPIDDCYLIVENSVCHQPANALSRVAWFVETLKLYIILRKALSTLYDNIGPGGRERSDDLRRENILQIQQIIEIDSDLQEFKDRLPQALNWDLSLSEESLLRERCLLKARYTHLNVLLYRPVLSQFVRGTRSTTQTTVQAGMHPAGMYSKYHLDYAADGVLAAIDLAALIHETCRTELSSVWFYNIFYSFTAGSVLLLAELSPAIVNMITRDTLDKAWDQCQDSLSYLSVYSSTAGRCAETLSMIRSKCSGTVDAPRQPNDSQPEQSVLDTEATDDRCIPSDATPYPPGSDGLFGDLDLNENTLFDPFWFNFQF</sequence>
<dbReference type="InterPro" id="IPR051127">
    <property type="entry name" value="Fungal_SecMet_Regulators"/>
</dbReference>
<dbReference type="AlphaFoldDB" id="A0AAD4GSJ7"/>
<dbReference type="InterPro" id="IPR007219">
    <property type="entry name" value="XnlR_reg_dom"/>
</dbReference>
<name>A0AAD4GSJ7_ASPNN</name>
<keyword evidence="1" id="KW-0805">Transcription regulation</keyword>
<gene>
    <name evidence="6" type="ORF">FE257_011375</name>
</gene>
<dbReference type="PANTHER" id="PTHR47424:SF4">
    <property type="entry name" value="ZN(II)2CYS6 TRANSCRIPTION FACTOR (EUROFUNG)"/>
    <property type="match status" value="1"/>
</dbReference>
<dbReference type="GO" id="GO:0000435">
    <property type="term" value="P:positive regulation of transcription from RNA polymerase II promoter by galactose"/>
    <property type="evidence" value="ECO:0007669"/>
    <property type="project" value="TreeGrafter"/>
</dbReference>
<evidence type="ECO:0000256" key="4">
    <source>
        <dbReference type="SAM" id="MobiDB-lite"/>
    </source>
</evidence>
<reference evidence="6" key="2">
    <citation type="submission" date="2020-02" db="EMBL/GenBank/DDBJ databases">
        <authorList>
            <person name="Gilchrist C.L.M."/>
            <person name="Chooi Y.-H."/>
        </authorList>
    </citation>
    <scope>NUCLEOTIDE SEQUENCE</scope>
    <source>
        <strain evidence="6">MST-FP2251</strain>
    </source>
</reference>
<evidence type="ECO:0000313" key="7">
    <source>
        <dbReference type="Proteomes" id="UP001194746"/>
    </source>
</evidence>
<feature type="compositionally biased region" description="Polar residues" evidence="4">
    <location>
        <begin position="95"/>
        <end position="117"/>
    </location>
</feature>
<dbReference type="PANTHER" id="PTHR47424">
    <property type="entry name" value="REGULATORY PROTEIN GAL4"/>
    <property type="match status" value="1"/>
</dbReference>
<feature type="region of interest" description="Disordered" evidence="4">
    <location>
        <begin position="571"/>
        <end position="605"/>
    </location>
</feature>
<proteinExistence type="predicted"/>
<keyword evidence="7" id="KW-1185">Reference proteome</keyword>
<dbReference type="GO" id="GO:0000978">
    <property type="term" value="F:RNA polymerase II cis-regulatory region sequence-specific DNA binding"/>
    <property type="evidence" value="ECO:0007669"/>
    <property type="project" value="TreeGrafter"/>
</dbReference>
<keyword evidence="2" id="KW-0804">Transcription</keyword>
<evidence type="ECO:0000256" key="2">
    <source>
        <dbReference type="ARBA" id="ARBA00023163"/>
    </source>
</evidence>
<dbReference type="SMART" id="SM00906">
    <property type="entry name" value="Fungal_trans"/>
    <property type="match status" value="1"/>
</dbReference>
<evidence type="ECO:0000259" key="5">
    <source>
        <dbReference type="SMART" id="SM00906"/>
    </source>
</evidence>
<evidence type="ECO:0000256" key="3">
    <source>
        <dbReference type="ARBA" id="ARBA00023242"/>
    </source>
</evidence>
<dbReference type="GO" id="GO:0006351">
    <property type="term" value="P:DNA-templated transcription"/>
    <property type="evidence" value="ECO:0007669"/>
    <property type="project" value="InterPro"/>
</dbReference>
<dbReference type="Pfam" id="PF04082">
    <property type="entry name" value="Fungal_trans"/>
    <property type="match status" value="1"/>
</dbReference>
<dbReference type="EMBL" id="VCAU01000076">
    <property type="protein sequence ID" value="KAF9886468.1"/>
    <property type="molecule type" value="Genomic_DNA"/>
</dbReference>